<evidence type="ECO:0000313" key="3">
    <source>
        <dbReference type="Proteomes" id="UP000422648"/>
    </source>
</evidence>
<name>A0A5S9ERR3_9CAUD</name>
<reference evidence="2 3" key="1">
    <citation type="journal article" date="2019" name="Arch. Virol.">
        <title>A novel jumbo Tenacibaculum maritimum lytic phage with head-fiber-like appendages.</title>
        <authorList>
            <person name="Kawato Y."/>
            <person name="Istiqomah I."/>
            <person name="Gaafar A.Y."/>
            <person name="Hanaoka M."/>
            <person name="Ishimaru K."/>
            <person name="Yasuike M."/>
            <person name="Nishiki I."/>
            <person name="Nakamura Y."/>
            <person name="Fujiwara A."/>
            <person name="Nakai T."/>
        </authorList>
    </citation>
    <scope>NUCLEOTIDE SEQUENCE [LARGE SCALE GENOMIC DNA]</scope>
    <source>
        <strain evidence="2 3">PTm1</strain>
    </source>
</reference>
<keyword evidence="3" id="KW-1185">Reference proteome</keyword>
<dbReference type="GeneID" id="55802862"/>
<dbReference type="KEGG" id="vg:55802862"/>
<dbReference type="EMBL" id="AP019524">
    <property type="protein sequence ID" value="BBI90449.1"/>
    <property type="molecule type" value="Genomic_DNA"/>
</dbReference>
<keyword evidence="1" id="KW-1133">Transmembrane helix</keyword>
<sequence>MKYTKQRRQVNRLLKNQTKSTILCLKKYCNNSNKKLLKQIKRVMKKYISPYYTVALFLIVLYNLLTLPNKLHKMIYPTLNVEKSMGSVQCPKTTNVADNLVKKTNFTYFKGKTIEAGNKFEDVFSFTPKYPREFQENGYLTRCKSEQGGAYFIWSNFKPIKGHALDGWFLAVNGVLQLEYGSDEYVPLLVPVVERKYKTKIN</sequence>
<keyword evidence="1" id="KW-0812">Transmembrane</keyword>
<keyword evidence="1" id="KW-0472">Membrane</keyword>
<evidence type="ECO:0000256" key="1">
    <source>
        <dbReference type="SAM" id="Phobius"/>
    </source>
</evidence>
<dbReference type="Proteomes" id="UP000422648">
    <property type="component" value="Segment"/>
</dbReference>
<accession>A0A5S9ERR3</accession>
<feature type="transmembrane region" description="Helical" evidence="1">
    <location>
        <begin position="47"/>
        <end position="65"/>
    </location>
</feature>
<evidence type="ECO:0000313" key="2">
    <source>
        <dbReference type="EMBL" id="BBI90449.1"/>
    </source>
</evidence>
<dbReference type="RefSeq" id="YP_009873741.1">
    <property type="nucleotide sequence ID" value="NC_049340.1"/>
</dbReference>
<organism evidence="2 3">
    <name type="scientific">Tenacibaculum phage PTm1</name>
    <dbReference type="NCBI Taxonomy" id="2547425"/>
    <lineage>
        <taxon>Viruses</taxon>
        <taxon>Duplodnaviria</taxon>
        <taxon>Heunggongvirae</taxon>
        <taxon>Uroviricota</taxon>
        <taxon>Caudoviricetes</taxon>
        <taxon>Shirahamavirus</taxon>
        <taxon>Shirahamavirus PTm1</taxon>
    </lineage>
</organism>
<proteinExistence type="predicted"/>
<protein>
    <submittedName>
        <fullName evidence="2">Uncharacterized protein</fullName>
    </submittedName>
</protein>